<dbReference type="PANTHER" id="PTHR35446">
    <property type="entry name" value="SI:CH211-175M2.5"/>
    <property type="match status" value="1"/>
</dbReference>
<name>A0AAE3ZX11_9ACTN</name>
<dbReference type="Pfam" id="PF02627">
    <property type="entry name" value="CMD"/>
    <property type="match status" value="1"/>
</dbReference>
<keyword evidence="3" id="KW-1185">Reference proteome</keyword>
<evidence type="ECO:0000313" key="2">
    <source>
        <dbReference type="EMBL" id="MDR7326739.1"/>
    </source>
</evidence>
<dbReference type="AlphaFoldDB" id="A0AAE3ZX11"/>
<dbReference type="NCBIfam" id="TIGR00778">
    <property type="entry name" value="ahpD_dom"/>
    <property type="match status" value="1"/>
</dbReference>
<protein>
    <submittedName>
        <fullName evidence="2">Peroxidase-related enzyme</fullName>
    </submittedName>
</protein>
<dbReference type="SUPFAM" id="SSF69118">
    <property type="entry name" value="AhpD-like"/>
    <property type="match status" value="1"/>
</dbReference>
<dbReference type="PANTHER" id="PTHR35446:SF3">
    <property type="entry name" value="CMD DOMAIN-CONTAINING PROTEIN"/>
    <property type="match status" value="1"/>
</dbReference>
<dbReference type="Proteomes" id="UP001183629">
    <property type="component" value="Unassembled WGS sequence"/>
</dbReference>
<sequence>MHFPAHTTAAAPESARRGLHAIEKHFGYVPDAAARMATSPQLLEGFQRLDALFGSTSLPPLARETVIMTVAVRNGCHVCVALHARRLHALGADADLVDALRAGTPIHDPHLAAVRAFALAVIAHSGDVPADDRDAFEAAGWDARVALEVVLGIATYTLSTFANRLTGATVDPELAARA</sequence>
<proteinExistence type="predicted"/>
<keyword evidence="2" id="KW-0560">Oxidoreductase</keyword>
<dbReference type="InterPro" id="IPR004675">
    <property type="entry name" value="AhpD_core"/>
</dbReference>
<evidence type="ECO:0000259" key="1">
    <source>
        <dbReference type="Pfam" id="PF02627"/>
    </source>
</evidence>
<feature type="domain" description="Carboxymuconolactone decarboxylase-like" evidence="1">
    <location>
        <begin position="41"/>
        <end position="115"/>
    </location>
</feature>
<dbReference type="InterPro" id="IPR003779">
    <property type="entry name" value="CMD-like"/>
</dbReference>
<dbReference type="Gene3D" id="1.20.1290.10">
    <property type="entry name" value="AhpD-like"/>
    <property type="match status" value="1"/>
</dbReference>
<dbReference type="RefSeq" id="WP_310422963.1">
    <property type="nucleotide sequence ID" value="NZ_JAVDYC010000001.1"/>
</dbReference>
<evidence type="ECO:0000313" key="3">
    <source>
        <dbReference type="Proteomes" id="UP001183629"/>
    </source>
</evidence>
<dbReference type="GO" id="GO:0051920">
    <property type="term" value="F:peroxiredoxin activity"/>
    <property type="evidence" value="ECO:0007669"/>
    <property type="project" value="InterPro"/>
</dbReference>
<accession>A0AAE3ZX11</accession>
<keyword evidence="2" id="KW-0575">Peroxidase</keyword>
<reference evidence="2 3" key="1">
    <citation type="submission" date="2023-07" db="EMBL/GenBank/DDBJ databases">
        <title>Sequencing the genomes of 1000 actinobacteria strains.</title>
        <authorList>
            <person name="Klenk H.-P."/>
        </authorList>
    </citation>
    <scope>NUCLEOTIDE SEQUENCE [LARGE SCALE GENOMIC DNA]</scope>
    <source>
        <strain evidence="2 3">DSM 44711</strain>
    </source>
</reference>
<dbReference type="EMBL" id="JAVDYC010000001">
    <property type="protein sequence ID" value="MDR7326739.1"/>
    <property type="molecule type" value="Genomic_DNA"/>
</dbReference>
<organism evidence="2 3">
    <name type="scientific">Catenuloplanes niger</name>
    <dbReference type="NCBI Taxonomy" id="587534"/>
    <lineage>
        <taxon>Bacteria</taxon>
        <taxon>Bacillati</taxon>
        <taxon>Actinomycetota</taxon>
        <taxon>Actinomycetes</taxon>
        <taxon>Micromonosporales</taxon>
        <taxon>Micromonosporaceae</taxon>
        <taxon>Catenuloplanes</taxon>
    </lineage>
</organism>
<gene>
    <name evidence="2" type="ORF">J2S44_006989</name>
</gene>
<comment type="caution">
    <text evidence="2">The sequence shown here is derived from an EMBL/GenBank/DDBJ whole genome shotgun (WGS) entry which is preliminary data.</text>
</comment>
<dbReference type="InterPro" id="IPR029032">
    <property type="entry name" value="AhpD-like"/>
</dbReference>